<dbReference type="Proteomes" id="UP000442334">
    <property type="component" value="Unassembled WGS sequence"/>
</dbReference>
<reference evidence="2 3" key="1">
    <citation type="submission" date="2018-08" db="EMBL/GenBank/DDBJ databases">
        <title>A genome reference for cultivated species of the human gut microbiota.</title>
        <authorList>
            <person name="Zou Y."/>
            <person name="Xue W."/>
            <person name="Luo G."/>
        </authorList>
    </citation>
    <scope>NUCLEOTIDE SEQUENCE [LARGE SCALE GENOMIC DNA]</scope>
    <source>
        <strain evidence="2 3">AM50-4</strain>
    </source>
</reference>
<organism evidence="2 3">
    <name type="scientific">Bacteroides uniformis</name>
    <dbReference type="NCBI Taxonomy" id="820"/>
    <lineage>
        <taxon>Bacteria</taxon>
        <taxon>Pseudomonadati</taxon>
        <taxon>Bacteroidota</taxon>
        <taxon>Bacteroidia</taxon>
        <taxon>Bacteroidales</taxon>
        <taxon>Bacteroidaceae</taxon>
        <taxon>Bacteroides</taxon>
    </lineage>
</organism>
<gene>
    <name evidence="2" type="ORF">DW988_02500</name>
    <name evidence="1" type="ORF">GAQ34_08150</name>
</gene>
<dbReference type="EMBL" id="WCUA01000006">
    <property type="protein sequence ID" value="KAB4186304.1"/>
    <property type="molecule type" value="Genomic_DNA"/>
</dbReference>
<reference evidence="1 4" key="2">
    <citation type="journal article" date="2019" name="Nat. Med.">
        <title>A library of human gut bacterial isolates paired with longitudinal multiomics data enables mechanistic microbiome research.</title>
        <authorList>
            <person name="Poyet M."/>
            <person name="Groussin M."/>
            <person name="Gibbons S.M."/>
            <person name="Avila-Pacheco J."/>
            <person name="Jiang X."/>
            <person name="Kearney S.M."/>
            <person name="Perrotta A.R."/>
            <person name="Berdy B."/>
            <person name="Zhao S."/>
            <person name="Lieberman T.D."/>
            <person name="Swanson P.K."/>
            <person name="Smith M."/>
            <person name="Roesemann S."/>
            <person name="Alexander J.E."/>
            <person name="Rich S.A."/>
            <person name="Livny J."/>
            <person name="Vlamakis H."/>
            <person name="Clish C."/>
            <person name="Bullock K."/>
            <person name="Deik A."/>
            <person name="Scott J."/>
            <person name="Pierce K.A."/>
            <person name="Xavier R.J."/>
            <person name="Alm E.J."/>
        </authorList>
    </citation>
    <scope>NUCLEOTIDE SEQUENCE [LARGE SCALE GENOMIC DNA]</scope>
    <source>
        <strain evidence="1 4">BIOML-A21</strain>
    </source>
</reference>
<dbReference type="EMBL" id="QSEE01000001">
    <property type="protein sequence ID" value="RGZ51629.1"/>
    <property type="molecule type" value="Genomic_DNA"/>
</dbReference>
<accession>A0A413NSQ1</accession>
<evidence type="ECO:0000313" key="2">
    <source>
        <dbReference type="EMBL" id="RGZ51629.1"/>
    </source>
</evidence>
<comment type="caution">
    <text evidence="2">The sequence shown here is derived from an EMBL/GenBank/DDBJ whole genome shotgun (WGS) entry which is preliminary data.</text>
</comment>
<evidence type="ECO:0000313" key="3">
    <source>
        <dbReference type="Proteomes" id="UP000283684"/>
    </source>
</evidence>
<sequence length="47" mass="5430">MGNIVYSYNDMTPSRCHTFEVYGLPEGEYTLELKIGEDSFYGNFIID</sequence>
<dbReference type="Gene3D" id="2.60.40.3080">
    <property type="match status" value="1"/>
</dbReference>
<evidence type="ECO:0000313" key="1">
    <source>
        <dbReference type="EMBL" id="KAB4186304.1"/>
    </source>
</evidence>
<proteinExistence type="predicted"/>
<evidence type="ECO:0000313" key="4">
    <source>
        <dbReference type="Proteomes" id="UP000442334"/>
    </source>
</evidence>
<dbReference type="AlphaFoldDB" id="A0A413NSQ1"/>
<name>A0A413NSQ1_BACUN</name>
<dbReference type="Proteomes" id="UP000283684">
    <property type="component" value="Unassembled WGS sequence"/>
</dbReference>
<protein>
    <submittedName>
        <fullName evidence="2">DUF3244 domain-containing protein</fullName>
    </submittedName>
</protein>